<dbReference type="EMBL" id="JAGEPF010000017">
    <property type="protein sequence ID" value="MBO2461435.1"/>
    <property type="molecule type" value="Genomic_DNA"/>
</dbReference>
<reference evidence="1 2" key="1">
    <citation type="submission" date="2021-03" db="EMBL/GenBank/DDBJ databases">
        <title>Actinomadura violae sp. nov., isolated from lichen in Thailand.</title>
        <authorList>
            <person name="Kanchanasin P."/>
            <person name="Saeng-In P."/>
            <person name="Phongsopitanun W."/>
            <person name="Yuki M."/>
            <person name="Kudo T."/>
            <person name="Ohkuma M."/>
            <person name="Tanasupawat S."/>
        </authorList>
    </citation>
    <scope>NUCLEOTIDE SEQUENCE [LARGE SCALE GENOMIC DNA]</scope>
    <source>
        <strain evidence="1 2">LCR2-06</strain>
    </source>
</reference>
<name>A0ABS3RXE6_9ACTN</name>
<evidence type="ECO:0000313" key="1">
    <source>
        <dbReference type="EMBL" id="MBO2461435.1"/>
    </source>
</evidence>
<evidence type="ECO:0000313" key="2">
    <source>
        <dbReference type="Proteomes" id="UP000680206"/>
    </source>
</evidence>
<accession>A0ABS3RXE6</accession>
<proteinExistence type="predicted"/>
<comment type="caution">
    <text evidence="1">The sequence shown here is derived from an EMBL/GenBank/DDBJ whole genome shotgun (WGS) entry which is preliminary data.</text>
</comment>
<dbReference type="RefSeq" id="WP_208244779.1">
    <property type="nucleotide sequence ID" value="NZ_JAGEPF010000017.1"/>
</dbReference>
<organism evidence="1 2">
    <name type="scientific">Actinomadura violacea</name>
    <dbReference type="NCBI Taxonomy" id="2819934"/>
    <lineage>
        <taxon>Bacteria</taxon>
        <taxon>Bacillati</taxon>
        <taxon>Actinomycetota</taxon>
        <taxon>Actinomycetes</taxon>
        <taxon>Streptosporangiales</taxon>
        <taxon>Thermomonosporaceae</taxon>
        <taxon>Actinomadura</taxon>
    </lineage>
</organism>
<dbReference type="Proteomes" id="UP000680206">
    <property type="component" value="Unassembled WGS sequence"/>
</dbReference>
<protein>
    <submittedName>
        <fullName evidence="1">Uncharacterized protein</fullName>
    </submittedName>
</protein>
<sequence length="154" mass="17847">MERDWRSIAVGILRQELDSLIRVHYLLDQSDADRSRIIAESVSGMRWPAWDRQMVRAVESQYGWASIVYDFGCSFIHLTRAHDYLVRDPFQALPLDDRKIIADFLNRYHGDASLEPISTDSAFDDIYPYTSEVLKKISTNLELALQRLQQVVPS</sequence>
<gene>
    <name evidence="1" type="ORF">J4709_28020</name>
</gene>
<keyword evidence="2" id="KW-1185">Reference proteome</keyword>